<comment type="caution">
    <text evidence="2">The sequence shown here is derived from an EMBL/GenBank/DDBJ whole genome shotgun (WGS) entry which is preliminary data.</text>
</comment>
<reference evidence="2 3" key="1">
    <citation type="submission" date="2018-06" db="EMBL/GenBank/DDBJ databases">
        <title>Actinomadura craniellae sp. nov. isolated from marine sponge Craniella sp.</title>
        <authorList>
            <person name="Li L."/>
            <person name="Xu Q.H."/>
            <person name="Lin H.W."/>
            <person name="Lu Y.H."/>
        </authorList>
    </citation>
    <scope>NUCLEOTIDE SEQUENCE [LARGE SCALE GENOMIC DNA]</scope>
    <source>
        <strain evidence="2 3">LHW63021</strain>
    </source>
</reference>
<keyword evidence="3" id="KW-1185">Reference proteome</keyword>
<organism evidence="2 3">
    <name type="scientific">Actinomadura craniellae</name>
    <dbReference type="NCBI Taxonomy" id="2231787"/>
    <lineage>
        <taxon>Bacteria</taxon>
        <taxon>Bacillati</taxon>
        <taxon>Actinomycetota</taxon>
        <taxon>Actinomycetes</taxon>
        <taxon>Streptosporangiales</taxon>
        <taxon>Thermomonosporaceae</taxon>
        <taxon>Actinomadura</taxon>
    </lineage>
</organism>
<gene>
    <name evidence="2" type="ORF">DPM19_21070</name>
</gene>
<keyword evidence="1" id="KW-0732">Signal</keyword>
<sequence>MPSKKRLAAVSGVLATAALTVAAFASAPAHSPATAREDGTRVLATTDLNISLHSLSTSPLFSFS</sequence>
<accession>A0A365H1Q0</accession>
<feature type="signal peptide" evidence="1">
    <location>
        <begin position="1"/>
        <end position="25"/>
    </location>
</feature>
<name>A0A365H1Q0_9ACTN</name>
<evidence type="ECO:0000313" key="2">
    <source>
        <dbReference type="EMBL" id="RAY13007.1"/>
    </source>
</evidence>
<dbReference type="Proteomes" id="UP000251891">
    <property type="component" value="Unassembled WGS sequence"/>
</dbReference>
<evidence type="ECO:0000313" key="3">
    <source>
        <dbReference type="Proteomes" id="UP000251891"/>
    </source>
</evidence>
<proteinExistence type="predicted"/>
<dbReference type="EMBL" id="QLYX01000010">
    <property type="protein sequence ID" value="RAY13007.1"/>
    <property type="molecule type" value="Genomic_DNA"/>
</dbReference>
<feature type="chain" id="PRO_5038742772" evidence="1">
    <location>
        <begin position="26"/>
        <end position="64"/>
    </location>
</feature>
<protein>
    <submittedName>
        <fullName evidence="2">Uncharacterized protein</fullName>
    </submittedName>
</protein>
<dbReference type="AlphaFoldDB" id="A0A365H1Q0"/>
<dbReference type="RefSeq" id="WP_111869702.1">
    <property type="nucleotide sequence ID" value="NZ_QLYX01000010.1"/>
</dbReference>
<evidence type="ECO:0000256" key="1">
    <source>
        <dbReference type="SAM" id="SignalP"/>
    </source>
</evidence>